<keyword evidence="8" id="KW-1185">Reference proteome</keyword>
<dbReference type="Proteomes" id="UP000482155">
    <property type="component" value="Unassembled WGS sequence"/>
</dbReference>
<keyword evidence="3" id="KW-0804">Transcription</keyword>
<dbReference type="GO" id="GO:0003700">
    <property type="term" value="F:DNA-binding transcription factor activity"/>
    <property type="evidence" value="ECO:0007669"/>
    <property type="project" value="TreeGrafter"/>
</dbReference>
<proteinExistence type="predicted"/>
<dbReference type="InterPro" id="IPR029016">
    <property type="entry name" value="GAF-like_dom_sf"/>
</dbReference>
<feature type="compositionally biased region" description="Acidic residues" evidence="4">
    <location>
        <begin position="1"/>
        <end position="18"/>
    </location>
</feature>
<dbReference type="InterPro" id="IPR014757">
    <property type="entry name" value="Tscrpt_reg_IclR_C"/>
</dbReference>
<gene>
    <name evidence="7" type="ORF">G3574_06750</name>
</gene>
<dbReference type="GO" id="GO:0045892">
    <property type="term" value="P:negative regulation of DNA-templated transcription"/>
    <property type="evidence" value="ECO:0007669"/>
    <property type="project" value="TreeGrafter"/>
</dbReference>
<keyword evidence="2" id="KW-0238">DNA-binding</keyword>
<evidence type="ECO:0000256" key="2">
    <source>
        <dbReference type="ARBA" id="ARBA00023125"/>
    </source>
</evidence>
<dbReference type="GO" id="GO:0003677">
    <property type="term" value="F:DNA binding"/>
    <property type="evidence" value="ECO:0007669"/>
    <property type="project" value="UniProtKB-KW"/>
</dbReference>
<dbReference type="InterPro" id="IPR036390">
    <property type="entry name" value="WH_DNA-bd_sf"/>
</dbReference>
<feature type="domain" description="IclR-ED" evidence="6">
    <location>
        <begin position="101"/>
        <end position="281"/>
    </location>
</feature>
<reference evidence="7 8" key="1">
    <citation type="submission" date="2020-02" db="EMBL/GenBank/DDBJ databases">
        <authorList>
            <person name="Kim M.K."/>
        </authorList>
    </citation>
    <scope>NUCLEOTIDE SEQUENCE [LARGE SCALE GENOMIC DNA]</scope>
    <source>
        <strain evidence="7 8">17J57-3</strain>
    </source>
</reference>
<dbReference type="PANTHER" id="PTHR30136">
    <property type="entry name" value="HELIX-TURN-HELIX TRANSCRIPTIONAL REGULATOR, ICLR FAMILY"/>
    <property type="match status" value="1"/>
</dbReference>
<dbReference type="RefSeq" id="WP_163961328.1">
    <property type="nucleotide sequence ID" value="NZ_JAAIVB010000014.1"/>
</dbReference>
<evidence type="ECO:0000256" key="3">
    <source>
        <dbReference type="ARBA" id="ARBA00023163"/>
    </source>
</evidence>
<evidence type="ECO:0000256" key="4">
    <source>
        <dbReference type="SAM" id="MobiDB-lite"/>
    </source>
</evidence>
<feature type="region of interest" description="Disordered" evidence="4">
    <location>
        <begin position="1"/>
        <end position="27"/>
    </location>
</feature>
<dbReference type="SMART" id="SM00346">
    <property type="entry name" value="HTH_ICLR"/>
    <property type="match status" value="1"/>
</dbReference>
<keyword evidence="1" id="KW-0805">Transcription regulation</keyword>
<evidence type="ECO:0000313" key="7">
    <source>
        <dbReference type="EMBL" id="NEX60771.1"/>
    </source>
</evidence>
<dbReference type="SUPFAM" id="SSF46785">
    <property type="entry name" value="Winged helix' DNA-binding domain"/>
    <property type="match status" value="1"/>
</dbReference>
<evidence type="ECO:0000313" key="8">
    <source>
        <dbReference type="Proteomes" id="UP000482155"/>
    </source>
</evidence>
<accession>A0A6B3SIW4</accession>
<dbReference type="EMBL" id="JAAIVB010000014">
    <property type="protein sequence ID" value="NEX60771.1"/>
    <property type="molecule type" value="Genomic_DNA"/>
</dbReference>
<dbReference type="Pfam" id="PF01614">
    <property type="entry name" value="IclR_C"/>
    <property type="match status" value="1"/>
</dbReference>
<dbReference type="SUPFAM" id="SSF55781">
    <property type="entry name" value="GAF domain-like"/>
    <property type="match status" value="1"/>
</dbReference>
<dbReference type="PROSITE" id="PS51077">
    <property type="entry name" value="HTH_ICLR"/>
    <property type="match status" value="1"/>
</dbReference>
<feature type="domain" description="HTH iclR-type" evidence="5">
    <location>
        <begin position="38"/>
        <end position="100"/>
    </location>
</feature>
<dbReference type="InterPro" id="IPR036388">
    <property type="entry name" value="WH-like_DNA-bd_sf"/>
</dbReference>
<evidence type="ECO:0000259" key="5">
    <source>
        <dbReference type="PROSITE" id="PS51077"/>
    </source>
</evidence>
<dbReference type="AlphaFoldDB" id="A0A6B3SIW4"/>
<protein>
    <submittedName>
        <fullName evidence="7">IclR family transcriptional regulator</fullName>
    </submittedName>
</protein>
<name>A0A6B3SIW4_9BURK</name>
<evidence type="ECO:0000259" key="6">
    <source>
        <dbReference type="PROSITE" id="PS51078"/>
    </source>
</evidence>
<dbReference type="PROSITE" id="PS51078">
    <property type="entry name" value="ICLR_ED"/>
    <property type="match status" value="1"/>
</dbReference>
<sequence>MDTTDIDALDQDDNDGEGNDALARTAGRGNAKEDRHFVTALARGLEILSCFRSGEKLLGNQELSERARLPKSTVSRLTYTLTKLGYLQYVEDMGKYRLGTASLALGSAMLSRLDIRQYARPYMQELADFSRTSVSLGMRDRLSMIYIENCRSQAALTLRLDVGARIPIAITAMGRAYLAVTSAAERSDILERVRELDDMKWPAIVDGVNRAVEEYHTLGCCTSFGDWQPDVNAIAVAFKPDNGSSILSINCGGPAFNLSPEYLLGEVKPKLLELVERLKAL</sequence>
<dbReference type="InterPro" id="IPR050707">
    <property type="entry name" value="HTH_MetabolicPath_Reg"/>
</dbReference>
<dbReference type="Gene3D" id="1.10.10.10">
    <property type="entry name" value="Winged helix-like DNA-binding domain superfamily/Winged helix DNA-binding domain"/>
    <property type="match status" value="1"/>
</dbReference>
<comment type="caution">
    <text evidence="7">The sequence shown here is derived from an EMBL/GenBank/DDBJ whole genome shotgun (WGS) entry which is preliminary data.</text>
</comment>
<dbReference type="PANTHER" id="PTHR30136:SF33">
    <property type="entry name" value="TRANSCRIPTIONAL REGULATORY PROTEIN"/>
    <property type="match status" value="1"/>
</dbReference>
<dbReference type="Pfam" id="PF09339">
    <property type="entry name" value="HTH_IclR"/>
    <property type="match status" value="1"/>
</dbReference>
<organism evidence="7 8">
    <name type="scientific">Noviherbaspirillum galbum</name>
    <dbReference type="NCBI Taxonomy" id="2709383"/>
    <lineage>
        <taxon>Bacteria</taxon>
        <taxon>Pseudomonadati</taxon>
        <taxon>Pseudomonadota</taxon>
        <taxon>Betaproteobacteria</taxon>
        <taxon>Burkholderiales</taxon>
        <taxon>Oxalobacteraceae</taxon>
        <taxon>Noviherbaspirillum</taxon>
    </lineage>
</organism>
<evidence type="ECO:0000256" key="1">
    <source>
        <dbReference type="ARBA" id="ARBA00023015"/>
    </source>
</evidence>
<dbReference type="InterPro" id="IPR005471">
    <property type="entry name" value="Tscrpt_reg_IclR_N"/>
</dbReference>
<dbReference type="Gene3D" id="3.30.450.40">
    <property type="match status" value="1"/>
</dbReference>